<dbReference type="InterPro" id="IPR036388">
    <property type="entry name" value="WH-like_DNA-bd_sf"/>
</dbReference>
<evidence type="ECO:0000256" key="1">
    <source>
        <dbReference type="ARBA" id="ARBA00009437"/>
    </source>
</evidence>
<dbReference type="SUPFAM" id="SSF46785">
    <property type="entry name" value="Winged helix' DNA-binding domain"/>
    <property type="match status" value="1"/>
</dbReference>
<protein>
    <submittedName>
        <fullName evidence="6">LysR family transcriptional regulator</fullName>
    </submittedName>
</protein>
<keyword evidence="7" id="KW-1185">Reference proteome</keyword>
<evidence type="ECO:0000259" key="5">
    <source>
        <dbReference type="PROSITE" id="PS50931"/>
    </source>
</evidence>
<dbReference type="PANTHER" id="PTHR30126">
    <property type="entry name" value="HTH-TYPE TRANSCRIPTIONAL REGULATOR"/>
    <property type="match status" value="1"/>
</dbReference>
<gene>
    <name evidence="6" type="ORF">NV381_30685</name>
</gene>
<dbReference type="PROSITE" id="PS50931">
    <property type="entry name" value="HTH_LYSR"/>
    <property type="match status" value="1"/>
</dbReference>
<dbReference type="EMBL" id="JANQBD010000029">
    <property type="protein sequence ID" value="MCR8635580.1"/>
    <property type="molecule type" value="Genomic_DNA"/>
</dbReference>
<evidence type="ECO:0000256" key="2">
    <source>
        <dbReference type="ARBA" id="ARBA00023015"/>
    </source>
</evidence>
<keyword evidence="2" id="KW-0805">Transcription regulation</keyword>
<evidence type="ECO:0000256" key="3">
    <source>
        <dbReference type="ARBA" id="ARBA00023125"/>
    </source>
</evidence>
<dbReference type="Pfam" id="PF03466">
    <property type="entry name" value="LysR_substrate"/>
    <property type="match status" value="1"/>
</dbReference>
<reference evidence="6 7" key="1">
    <citation type="submission" date="2022-08" db="EMBL/GenBank/DDBJ databases">
        <title>Paenibacillus endoradicis sp. nov., Paenibacillus radicibacter sp. nov and Paenibacillus pararadicis sp. nov., three cold-adapted plant growth-promoting bacteria isolated from root of Larix gmelinii in Great Khingan.</title>
        <authorList>
            <person name="Xue H."/>
        </authorList>
    </citation>
    <scope>NUCLEOTIDE SEQUENCE [LARGE SCALE GENOMIC DNA]</scope>
    <source>
        <strain evidence="6 7">N5-1-1-5</strain>
    </source>
</reference>
<evidence type="ECO:0000313" key="6">
    <source>
        <dbReference type="EMBL" id="MCR8635580.1"/>
    </source>
</evidence>
<evidence type="ECO:0000313" key="7">
    <source>
        <dbReference type="Proteomes" id="UP001300012"/>
    </source>
</evidence>
<dbReference type="Gene3D" id="3.40.190.290">
    <property type="match status" value="1"/>
</dbReference>
<comment type="similarity">
    <text evidence="1">Belongs to the LysR transcriptional regulatory family.</text>
</comment>
<proteinExistence type="inferred from homology"/>
<sequence>MELTDLKVFITIAEEGSISRAAERMDYVQSNVTARIRKLESELGILLFHRNPKGVTLTEKGTLFRNYAISILNMAEEAIREVQETAYPSGPLAIGIVETVTCGNFMNKLSDFQSRHPDVSLSISTGSSAELLSKVLNHQLDGAFVTGDMRSPQLNFEYMMQDEIVLLTPKAGDAYPALSVTKWAVFPKGCPFRAILEEWLHSEGIPLVNIIEINSLETLLSCVRSGLASTLLPDSVLTGEYKLLGSHPVPAKFRFTTTSLVRRNDRFSSKALTAFVEMVKVNGF</sequence>
<dbReference type="Proteomes" id="UP001300012">
    <property type="component" value="Unassembled WGS sequence"/>
</dbReference>
<keyword evidence="3" id="KW-0238">DNA-binding</keyword>
<keyword evidence="4" id="KW-0804">Transcription</keyword>
<comment type="caution">
    <text evidence="6">The sequence shown here is derived from an EMBL/GenBank/DDBJ whole genome shotgun (WGS) entry which is preliminary data.</text>
</comment>
<accession>A0ABT1YU88</accession>
<feature type="domain" description="HTH lysR-type" evidence="5">
    <location>
        <begin position="1"/>
        <end position="58"/>
    </location>
</feature>
<name>A0ABT1YU88_9BACL</name>
<dbReference type="Pfam" id="PF00126">
    <property type="entry name" value="HTH_1"/>
    <property type="match status" value="1"/>
</dbReference>
<organism evidence="6 7">
    <name type="scientific">Paenibacillus radicis</name>
    <name type="common">ex Xue et al. 2023</name>
    <dbReference type="NCBI Taxonomy" id="2972489"/>
    <lineage>
        <taxon>Bacteria</taxon>
        <taxon>Bacillati</taxon>
        <taxon>Bacillota</taxon>
        <taxon>Bacilli</taxon>
        <taxon>Bacillales</taxon>
        <taxon>Paenibacillaceae</taxon>
        <taxon>Paenibacillus</taxon>
    </lineage>
</organism>
<dbReference type="SUPFAM" id="SSF53850">
    <property type="entry name" value="Periplasmic binding protein-like II"/>
    <property type="match status" value="1"/>
</dbReference>
<evidence type="ECO:0000256" key="4">
    <source>
        <dbReference type="ARBA" id="ARBA00023163"/>
    </source>
</evidence>
<dbReference type="PANTHER" id="PTHR30126:SF40">
    <property type="entry name" value="HTH-TYPE TRANSCRIPTIONAL REGULATOR GLTR"/>
    <property type="match status" value="1"/>
</dbReference>
<dbReference type="InterPro" id="IPR036390">
    <property type="entry name" value="WH_DNA-bd_sf"/>
</dbReference>
<dbReference type="RefSeq" id="WP_258217126.1">
    <property type="nucleotide sequence ID" value="NZ_JANQBD010000029.1"/>
</dbReference>
<dbReference type="InterPro" id="IPR005119">
    <property type="entry name" value="LysR_subst-bd"/>
</dbReference>
<dbReference type="InterPro" id="IPR000847">
    <property type="entry name" value="LysR_HTH_N"/>
</dbReference>
<dbReference type="PRINTS" id="PR00039">
    <property type="entry name" value="HTHLYSR"/>
</dbReference>
<dbReference type="Gene3D" id="1.10.10.10">
    <property type="entry name" value="Winged helix-like DNA-binding domain superfamily/Winged helix DNA-binding domain"/>
    <property type="match status" value="1"/>
</dbReference>